<evidence type="ECO:0000313" key="1">
    <source>
        <dbReference type="EMBL" id="GAH06888.1"/>
    </source>
</evidence>
<name>X1EDZ1_9ZZZZ</name>
<comment type="caution">
    <text evidence="1">The sequence shown here is derived from an EMBL/GenBank/DDBJ whole genome shotgun (WGS) entry which is preliminary data.</text>
</comment>
<organism evidence="1">
    <name type="scientific">marine sediment metagenome</name>
    <dbReference type="NCBI Taxonomy" id="412755"/>
    <lineage>
        <taxon>unclassified sequences</taxon>
        <taxon>metagenomes</taxon>
        <taxon>ecological metagenomes</taxon>
    </lineage>
</organism>
<feature type="non-terminal residue" evidence="1">
    <location>
        <position position="232"/>
    </location>
</feature>
<dbReference type="AlphaFoldDB" id="X1EDZ1"/>
<reference evidence="1" key="1">
    <citation type="journal article" date="2014" name="Front. Microbiol.">
        <title>High frequency of phylogenetically diverse reductive dehalogenase-homologous genes in deep subseafloor sedimentary metagenomes.</title>
        <authorList>
            <person name="Kawai M."/>
            <person name="Futagami T."/>
            <person name="Toyoda A."/>
            <person name="Takaki Y."/>
            <person name="Nishi S."/>
            <person name="Hori S."/>
            <person name="Arai W."/>
            <person name="Tsubouchi T."/>
            <person name="Morono Y."/>
            <person name="Uchiyama I."/>
            <person name="Ito T."/>
            <person name="Fujiyama A."/>
            <person name="Inagaki F."/>
            <person name="Takami H."/>
        </authorList>
    </citation>
    <scope>NUCLEOTIDE SEQUENCE</scope>
    <source>
        <strain evidence="1">Expedition CK06-06</strain>
    </source>
</reference>
<feature type="non-terminal residue" evidence="1">
    <location>
        <position position="1"/>
    </location>
</feature>
<gene>
    <name evidence="1" type="ORF">S01H4_57382</name>
</gene>
<protein>
    <submittedName>
        <fullName evidence="1">Uncharacterized protein</fullName>
    </submittedName>
</protein>
<accession>X1EDZ1</accession>
<proteinExistence type="predicted"/>
<sequence>GLYDGTGAYEITTPYVTADLFELKYEQSADVLYITHPDYETRKLSRFNNNDWILEAFDSQAGPFRIQNDTVTKTIAASATTGSITLTASGHAPFVAGTTAGHVPSGSTATSKSQTGALFALTHPLETLVYQETLEDKYGTGGSTTEDTSWVALGTLYKGTGWTLVTTGTWTGTLEIQRNYTVGAAHDADGWEKVLQYISVDDRNVDTSGTEEENTASYRAILVDSGDSEEPC</sequence>
<dbReference type="EMBL" id="BART01033373">
    <property type="protein sequence ID" value="GAH06888.1"/>
    <property type="molecule type" value="Genomic_DNA"/>
</dbReference>